<gene>
    <name evidence="4" type="ORF">CYCCA115_LOCUS12385</name>
</gene>
<evidence type="ECO:0000256" key="2">
    <source>
        <dbReference type="SAM" id="SignalP"/>
    </source>
</evidence>
<accession>A0AAD2FRS5</accession>
<comment type="similarity">
    <text evidence="1">Belongs to the neutral sphingomyelinase family.</text>
</comment>
<reference evidence="4" key="1">
    <citation type="submission" date="2023-08" db="EMBL/GenBank/DDBJ databases">
        <authorList>
            <person name="Audoor S."/>
            <person name="Bilcke G."/>
        </authorList>
    </citation>
    <scope>NUCLEOTIDE SEQUENCE</scope>
</reference>
<dbReference type="InterPro" id="IPR036691">
    <property type="entry name" value="Endo/exonu/phosph_ase_sf"/>
</dbReference>
<feature type="signal peptide" evidence="2">
    <location>
        <begin position="1"/>
        <end position="18"/>
    </location>
</feature>
<dbReference type="AlphaFoldDB" id="A0AAD2FRS5"/>
<evidence type="ECO:0000313" key="5">
    <source>
        <dbReference type="Proteomes" id="UP001295423"/>
    </source>
</evidence>
<sequence length="337" mass="36836">MISRLLLCSLFLTSVASAVEVSLISQNVWFILTASVPAMDRIPDYIAEFRSGTYDILCLQEVWSGTQTTYPDLLFEGLKEVYPYNVSTEPRPLTGLNLGLDSGLMILSKYPIESFAFHQYGNSSGIDAFSGKGAMTAHIKVPDDDGSTRDLIVSNTHLNAGGPLEIRLNQAREMRNSIDRFLKNLEETEGLDIDKVPVFGLGDFNTDEWNDELTEVQEGYQQLLGVLGPTTKDIFRSLYPPDVEVGLTTSSSRIDFVFGLSGEYTVVSAGVDGFVQTANPAFRLSDHLGAHATVKLEPLSANGGASSTESSDSSMFGLCWSTMSLLFLFSSHLMTYA</sequence>
<comment type="caution">
    <text evidence="4">The sequence shown here is derived from an EMBL/GenBank/DDBJ whole genome shotgun (WGS) entry which is preliminary data.</text>
</comment>
<dbReference type="Proteomes" id="UP001295423">
    <property type="component" value="Unassembled WGS sequence"/>
</dbReference>
<feature type="chain" id="PRO_5042121752" description="Endonuclease/exonuclease/phosphatase domain-containing protein" evidence="2">
    <location>
        <begin position="19"/>
        <end position="337"/>
    </location>
</feature>
<evidence type="ECO:0000313" key="4">
    <source>
        <dbReference type="EMBL" id="CAJ1950027.1"/>
    </source>
</evidence>
<keyword evidence="2" id="KW-0732">Signal</keyword>
<dbReference type="InterPro" id="IPR005135">
    <property type="entry name" value="Endo/exonuclease/phosphatase"/>
</dbReference>
<dbReference type="SUPFAM" id="SSF56219">
    <property type="entry name" value="DNase I-like"/>
    <property type="match status" value="1"/>
</dbReference>
<organism evidence="4 5">
    <name type="scientific">Cylindrotheca closterium</name>
    <dbReference type="NCBI Taxonomy" id="2856"/>
    <lineage>
        <taxon>Eukaryota</taxon>
        <taxon>Sar</taxon>
        <taxon>Stramenopiles</taxon>
        <taxon>Ochrophyta</taxon>
        <taxon>Bacillariophyta</taxon>
        <taxon>Bacillariophyceae</taxon>
        <taxon>Bacillariophycidae</taxon>
        <taxon>Bacillariales</taxon>
        <taxon>Bacillariaceae</taxon>
        <taxon>Cylindrotheca</taxon>
    </lineage>
</organism>
<dbReference type="EMBL" id="CAKOGP040001759">
    <property type="protein sequence ID" value="CAJ1950027.1"/>
    <property type="molecule type" value="Genomic_DNA"/>
</dbReference>
<evidence type="ECO:0000259" key="3">
    <source>
        <dbReference type="Pfam" id="PF03372"/>
    </source>
</evidence>
<dbReference type="InterPro" id="IPR038772">
    <property type="entry name" value="Sph/SMPD2-like"/>
</dbReference>
<keyword evidence="5" id="KW-1185">Reference proteome</keyword>
<dbReference type="GO" id="GO:0004767">
    <property type="term" value="F:sphingomyelin phosphodiesterase activity"/>
    <property type="evidence" value="ECO:0007669"/>
    <property type="project" value="InterPro"/>
</dbReference>
<dbReference type="PANTHER" id="PTHR16320:SF23">
    <property type="entry name" value="SPHINGOMYELINASE C 1"/>
    <property type="match status" value="1"/>
</dbReference>
<evidence type="ECO:0000256" key="1">
    <source>
        <dbReference type="ARBA" id="ARBA00006335"/>
    </source>
</evidence>
<dbReference type="Pfam" id="PF03372">
    <property type="entry name" value="Exo_endo_phos"/>
    <property type="match status" value="1"/>
</dbReference>
<name>A0AAD2FRS5_9STRA</name>
<protein>
    <recommendedName>
        <fullName evidence="3">Endonuclease/exonuclease/phosphatase domain-containing protein</fullName>
    </recommendedName>
</protein>
<dbReference type="PANTHER" id="PTHR16320">
    <property type="entry name" value="SPHINGOMYELINASE FAMILY MEMBER"/>
    <property type="match status" value="1"/>
</dbReference>
<feature type="domain" description="Endonuclease/exonuclease/phosphatase" evidence="3">
    <location>
        <begin position="25"/>
        <end position="287"/>
    </location>
</feature>
<proteinExistence type="inferred from homology"/>
<dbReference type="Gene3D" id="3.60.10.10">
    <property type="entry name" value="Endonuclease/exonuclease/phosphatase"/>
    <property type="match status" value="1"/>
</dbReference>